<dbReference type="InterPro" id="IPR010285">
    <property type="entry name" value="DNA_helicase_pif1-like_DEAD"/>
</dbReference>
<comment type="cofactor">
    <cofactor evidence="1">
        <name>Mg(2+)</name>
        <dbReference type="ChEBI" id="CHEBI:18420"/>
    </cofactor>
</comment>
<dbReference type="Pfam" id="PF05970">
    <property type="entry name" value="PIF1"/>
    <property type="match status" value="1"/>
</dbReference>
<comment type="caution">
    <text evidence="3">The sequence shown here is derived from an EMBL/GenBank/DDBJ whole genome shotgun (WGS) entry which is preliminary data.</text>
</comment>
<dbReference type="Proteomes" id="UP001217089">
    <property type="component" value="Unassembled WGS sequence"/>
</dbReference>
<evidence type="ECO:0000313" key="3">
    <source>
        <dbReference type="EMBL" id="KAJ8306369.1"/>
    </source>
</evidence>
<dbReference type="EC" id="5.6.2.3" evidence="1"/>
<evidence type="ECO:0000259" key="2">
    <source>
        <dbReference type="Pfam" id="PF05970"/>
    </source>
</evidence>
<reference evidence="3 4" key="1">
    <citation type="submission" date="2022-12" db="EMBL/GenBank/DDBJ databases">
        <title>Chromosome-level genome of Tegillarca granosa.</title>
        <authorList>
            <person name="Kim J."/>
        </authorList>
    </citation>
    <scope>NUCLEOTIDE SEQUENCE [LARGE SCALE GENOMIC DNA]</scope>
    <source>
        <strain evidence="3">Teg-2019</strain>
        <tissue evidence="3">Adductor muscle</tissue>
    </source>
</reference>
<dbReference type="EMBL" id="JARBDR010000813">
    <property type="protein sequence ID" value="KAJ8306369.1"/>
    <property type="molecule type" value="Genomic_DNA"/>
</dbReference>
<feature type="domain" description="DNA helicase Pif1-like DEAD-box helicase" evidence="2">
    <location>
        <begin position="1"/>
        <end position="45"/>
    </location>
</feature>
<comment type="catalytic activity">
    <reaction evidence="1">
        <text>ATP + H2O = ADP + phosphate + H(+)</text>
        <dbReference type="Rhea" id="RHEA:13065"/>
        <dbReference type="ChEBI" id="CHEBI:15377"/>
        <dbReference type="ChEBI" id="CHEBI:15378"/>
        <dbReference type="ChEBI" id="CHEBI:30616"/>
        <dbReference type="ChEBI" id="CHEBI:43474"/>
        <dbReference type="ChEBI" id="CHEBI:456216"/>
        <dbReference type="EC" id="5.6.2.3"/>
    </reaction>
</comment>
<keyword evidence="1" id="KW-0227">DNA damage</keyword>
<organism evidence="3 4">
    <name type="scientific">Tegillarca granosa</name>
    <name type="common">Malaysian cockle</name>
    <name type="synonym">Anadara granosa</name>
    <dbReference type="NCBI Taxonomy" id="220873"/>
    <lineage>
        <taxon>Eukaryota</taxon>
        <taxon>Metazoa</taxon>
        <taxon>Spiralia</taxon>
        <taxon>Lophotrochozoa</taxon>
        <taxon>Mollusca</taxon>
        <taxon>Bivalvia</taxon>
        <taxon>Autobranchia</taxon>
        <taxon>Pteriomorphia</taxon>
        <taxon>Arcoida</taxon>
        <taxon>Arcoidea</taxon>
        <taxon>Arcidae</taxon>
        <taxon>Tegillarca</taxon>
    </lineage>
</organism>
<protein>
    <recommendedName>
        <fullName evidence="1">ATP-dependent DNA helicase</fullName>
        <ecNumber evidence="1">5.6.2.3</ecNumber>
    </recommendedName>
</protein>
<keyword evidence="4" id="KW-1185">Reference proteome</keyword>
<keyword evidence="1" id="KW-0234">DNA repair</keyword>
<evidence type="ECO:0000256" key="1">
    <source>
        <dbReference type="RuleBase" id="RU363044"/>
    </source>
</evidence>
<proteinExistence type="inferred from homology"/>
<accession>A0ABQ9EMD0</accession>
<gene>
    <name evidence="3" type="ORF">KUTeg_016914</name>
</gene>
<sequence length="136" mass="15507">MLSRKLFEQLEFICRQLKNKFKVFGGMQVIAIGDFFQLAPVPDEMKVLRQKQLDFVEAVNDVSKGELTVETCNLIKRLHRSLPPSNGPIRLSARKFDCLIYNACKLMDLPGEDYVFNAIDTTLETGMSCYAVKKLI</sequence>
<keyword evidence="1" id="KW-0347">Helicase</keyword>
<evidence type="ECO:0000313" key="4">
    <source>
        <dbReference type="Proteomes" id="UP001217089"/>
    </source>
</evidence>
<comment type="similarity">
    <text evidence="1">Belongs to the helicase family.</text>
</comment>
<keyword evidence="1" id="KW-0378">Hydrolase</keyword>
<name>A0ABQ9EMD0_TEGGR</name>
<keyword evidence="1" id="KW-0067">ATP-binding</keyword>
<keyword evidence="1" id="KW-0547">Nucleotide-binding</keyword>
<keyword evidence="1" id="KW-0233">DNA recombination</keyword>